<feature type="region of interest" description="Disordered" evidence="1">
    <location>
        <begin position="1"/>
        <end position="45"/>
    </location>
</feature>
<dbReference type="EMBL" id="KZ857395">
    <property type="protein sequence ID" value="RDX51251.1"/>
    <property type="molecule type" value="Genomic_DNA"/>
</dbReference>
<reference evidence="2 3" key="1">
    <citation type="journal article" date="2018" name="Biotechnol. Biofuels">
        <title>Integrative visual omics of the white-rot fungus Polyporus brumalis exposes the biotechnological potential of its oxidative enzymes for delignifying raw plant biomass.</title>
        <authorList>
            <person name="Miyauchi S."/>
            <person name="Rancon A."/>
            <person name="Drula E."/>
            <person name="Hage H."/>
            <person name="Chaduli D."/>
            <person name="Favel A."/>
            <person name="Grisel S."/>
            <person name="Henrissat B."/>
            <person name="Herpoel-Gimbert I."/>
            <person name="Ruiz-Duenas F.J."/>
            <person name="Chevret D."/>
            <person name="Hainaut M."/>
            <person name="Lin J."/>
            <person name="Wang M."/>
            <person name="Pangilinan J."/>
            <person name="Lipzen A."/>
            <person name="Lesage-Meessen L."/>
            <person name="Navarro D."/>
            <person name="Riley R."/>
            <person name="Grigoriev I.V."/>
            <person name="Zhou S."/>
            <person name="Raouche S."/>
            <person name="Rosso M.N."/>
        </authorList>
    </citation>
    <scope>NUCLEOTIDE SEQUENCE [LARGE SCALE GENOMIC DNA]</scope>
    <source>
        <strain evidence="2 3">BRFM 1820</strain>
    </source>
</reference>
<keyword evidence="3" id="KW-1185">Reference proteome</keyword>
<dbReference type="OrthoDB" id="2757096at2759"/>
<dbReference type="AlphaFoldDB" id="A0A371DFC8"/>
<dbReference type="Proteomes" id="UP000256964">
    <property type="component" value="Unassembled WGS sequence"/>
</dbReference>
<proteinExistence type="predicted"/>
<evidence type="ECO:0000256" key="1">
    <source>
        <dbReference type="SAM" id="MobiDB-lite"/>
    </source>
</evidence>
<organism evidence="2 3">
    <name type="scientific">Lentinus brumalis</name>
    <dbReference type="NCBI Taxonomy" id="2498619"/>
    <lineage>
        <taxon>Eukaryota</taxon>
        <taxon>Fungi</taxon>
        <taxon>Dikarya</taxon>
        <taxon>Basidiomycota</taxon>
        <taxon>Agaricomycotina</taxon>
        <taxon>Agaricomycetes</taxon>
        <taxon>Polyporales</taxon>
        <taxon>Polyporaceae</taxon>
        <taxon>Lentinus</taxon>
    </lineage>
</organism>
<protein>
    <submittedName>
        <fullName evidence="2">Uncharacterized protein</fullName>
    </submittedName>
</protein>
<feature type="compositionally biased region" description="Basic and acidic residues" evidence="1">
    <location>
        <begin position="36"/>
        <end position="45"/>
    </location>
</feature>
<evidence type="ECO:0000313" key="3">
    <source>
        <dbReference type="Proteomes" id="UP000256964"/>
    </source>
</evidence>
<evidence type="ECO:0000313" key="2">
    <source>
        <dbReference type="EMBL" id="RDX51251.1"/>
    </source>
</evidence>
<name>A0A371DFC8_9APHY</name>
<gene>
    <name evidence="2" type="ORF">OH76DRAFT_320337</name>
</gene>
<sequence>MAAKKRKETPQSSTLLDFFSGKDSSTSNTRTAKKPRVSEKPSNRVKREVLDEVIVIDSSDEDDIVEVAIPQPDPKPGQSDTKGLEVTSAFRGQEALGRASSLADLSARVCLSSGAREADGWMEGANGKSEDGRAISQESLSFANTQPLHDGDRQQSLFGFPTMLATQDSTDVVVPPKVTHLGPLDCSHDGIADTAPLPATEDAGEVEDALLGNGDWATGDDEMELFDVDPEVKAEDIDSVDIDLTMDADPEVKAEDCNSVDLDLTLEEDDVASKKEQPVESCPICERELAHMSTLVRHAFVTVLADQLNKMYRRYMTTSTRV</sequence>
<accession>A0A371DFC8</accession>